<sequence>MITTHALSILVLALGLAFVLICAGHVYLQGKLNEVNARLVALEQGADSATPGVANRSAAASPAASN</sequence>
<dbReference type="EMBL" id="QWKH01000007">
    <property type="protein sequence ID" value="NBI33840.1"/>
    <property type="molecule type" value="Genomic_DNA"/>
</dbReference>
<proteinExistence type="predicted"/>
<evidence type="ECO:0000256" key="2">
    <source>
        <dbReference type="SAM" id="Phobius"/>
    </source>
</evidence>
<feature type="compositionally biased region" description="Low complexity" evidence="1">
    <location>
        <begin position="57"/>
        <end position="66"/>
    </location>
</feature>
<reference evidence="3" key="1">
    <citation type="submission" date="2018-08" db="EMBL/GenBank/DDBJ databases">
        <title>Murine metabolic-syndrome-specific gut microbial biobank.</title>
        <authorList>
            <person name="Liu C."/>
        </authorList>
    </citation>
    <scope>NUCLEOTIDE SEQUENCE [LARGE SCALE GENOMIC DNA]</scope>
    <source>
        <strain evidence="3">Z82</strain>
    </source>
</reference>
<keyword evidence="2" id="KW-0472">Membrane</keyword>
<feature type="transmembrane region" description="Helical" evidence="2">
    <location>
        <begin position="6"/>
        <end position="28"/>
    </location>
</feature>
<organism evidence="3">
    <name type="scientific">Muribaculaceae bacterium Z82</name>
    <dbReference type="NCBI Taxonomy" id="2304548"/>
    <lineage>
        <taxon>Bacteria</taxon>
        <taxon>Pseudomonadati</taxon>
        <taxon>Bacteroidota</taxon>
        <taxon>Bacteroidia</taxon>
        <taxon>Bacteroidales</taxon>
        <taxon>Muribaculaceae</taxon>
    </lineage>
</organism>
<accession>A0A7C9JCQ8</accession>
<feature type="region of interest" description="Disordered" evidence="1">
    <location>
        <begin position="47"/>
        <end position="66"/>
    </location>
</feature>
<evidence type="ECO:0000256" key="1">
    <source>
        <dbReference type="SAM" id="MobiDB-lite"/>
    </source>
</evidence>
<protein>
    <submittedName>
        <fullName evidence="3">Uncharacterized protein</fullName>
    </submittedName>
</protein>
<comment type="caution">
    <text evidence="3">The sequence shown here is derived from an EMBL/GenBank/DDBJ whole genome shotgun (WGS) entry which is preliminary data.</text>
</comment>
<name>A0A7C9JCQ8_9BACT</name>
<keyword evidence="2" id="KW-1133">Transmembrane helix</keyword>
<gene>
    <name evidence="3" type="ORF">D1639_02070</name>
</gene>
<evidence type="ECO:0000313" key="3">
    <source>
        <dbReference type="EMBL" id="NBI33840.1"/>
    </source>
</evidence>
<keyword evidence="2" id="KW-0812">Transmembrane</keyword>
<dbReference type="AlphaFoldDB" id="A0A7C9JCQ8"/>